<evidence type="ECO:0000256" key="1">
    <source>
        <dbReference type="SAM" id="Phobius"/>
    </source>
</evidence>
<evidence type="ECO:0000313" key="2">
    <source>
        <dbReference type="EMBL" id="MBO9199025.1"/>
    </source>
</evidence>
<protein>
    <recommendedName>
        <fullName evidence="4">O-antigen polymerase</fullName>
    </recommendedName>
</protein>
<reference evidence="2 3" key="1">
    <citation type="submission" date="2021-03" db="EMBL/GenBank/DDBJ databases">
        <title>Assistant Professor.</title>
        <authorList>
            <person name="Huq M.A."/>
        </authorList>
    </citation>
    <scope>NUCLEOTIDE SEQUENCE [LARGE SCALE GENOMIC DNA]</scope>
    <source>
        <strain evidence="2 3">MAH-29</strain>
    </source>
</reference>
<feature type="transmembrane region" description="Helical" evidence="1">
    <location>
        <begin position="353"/>
        <end position="372"/>
    </location>
</feature>
<keyword evidence="1" id="KW-0472">Membrane</keyword>
<sequence>MRINKFFPVIFIYFFINSLGLPFGLTYTALLSPLLYLWMLMTRKQEVLWPFLVVLIPIVLIHLALGVDENSYFISLLNIVLVYIFCQAAYTFFIKCEHPGRLFQPLLIINFICSLVAIPLFFTPLAPVFWMKQFLTTGIEDFWRLSLLTYEPSYYALLFTPLFFFFLLQLLFYRNTINSWLLIVMLLLPLILSFSLGVLSAIVMAILITIILHYKKIVRNKRFLNLVGVTGVIAIMGLVAGFIFFPENILFVRLANVITGKDPSGKGRTFEAFWLADQLLAQKSYWWGIGPGQIKILGFELIRDFYGYGLETTRVAIPNAAAETLAIFGWVGFSLRILTECILFVYTKVWRNYFCLLLFVFVFIYQFTGSFITNIAEYVIWIMAFVPVFKEYDVVKGNGQ</sequence>
<feature type="transmembrane region" description="Helical" evidence="1">
    <location>
        <begin position="72"/>
        <end position="94"/>
    </location>
</feature>
<keyword evidence="1" id="KW-0812">Transmembrane</keyword>
<dbReference type="Proteomes" id="UP000677244">
    <property type="component" value="Unassembled WGS sequence"/>
</dbReference>
<accession>A0ABS3YMB9</accession>
<keyword evidence="3" id="KW-1185">Reference proteome</keyword>
<evidence type="ECO:0008006" key="4">
    <source>
        <dbReference type="Google" id="ProtNLM"/>
    </source>
</evidence>
<dbReference type="RefSeq" id="WP_209137105.1">
    <property type="nucleotide sequence ID" value="NZ_JAGHKO010000001.1"/>
</dbReference>
<dbReference type="EMBL" id="JAGHKO010000001">
    <property type="protein sequence ID" value="MBO9199025.1"/>
    <property type="molecule type" value="Genomic_DNA"/>
</dbReference>
<keyword evidence="1" id="KW-1133">Transmembrane helix</keyword>
<feature type="transmembrane region" description="Helical" evidence="1">
    <location>
        <begin position="106"/>
        <end position="131"/>
    </location>
</feature>
<organism evidence="2 3">
    <name type="scientific">Niastella soli</name>
    <dbReference type="NCBI Taxonomy" id="2821487"/>
    <lineage>
        <taxon>Bacteria</taxon>
        <taxon>Pseudomonadati</taxon>
        <taxon>Bacteroidota</taxon>
        <taxon>Chitinophagia</taxon>
        <taxon>Chitinophagales</taxon>
        <taxon>Chitinophagaceae</taxon>
        <taxon>Niastella</taxon>
    </lineage>
</organism>
<feature type="transmembrane region" description="Helical" evidence="1">
    <location>
        <begin position="179"/>
        <end position="212"/>
    </location>
</feature>
<evidence type="ECO:0000313" key="3">
    <source>
        <dbReference type="Proteomes" id="UP000677244"/>
    </source>
</evidence>
<feature type="transmembrane region" description="Helical" evidence="1">
    <location>
        <begin position="327"/>
        <end position="346"/>
    </location>
</feature>
<feature type="transmembrane region" description="Helical" evidence="1">
    <location>
        <begin position="152"/>
        <end position="173"/>
    </location>
</feature>
<gene>
    <name evidence="2" type="ORF">J7I42_02035</name>
</gene>
<feature type="transmembrane region" description="Helical" evidence="1">
    <location>
        <begin position="7"/>
        <end position="27"/>
    </location>
</feature>
<comment type="caution">
    <text evidence="2">The sequence shown here is derived from an EMBL/GenBank/DDBJ whole genome shotgun (WGS) entry which is preliminary data.</text>
</comment>
<feature type="transmembrane region" description="Helical" evidence="1">
    <location>
        <begin position="47"/>
        <end position="65"/>
    </location>
</feature>
<feature type="transmembrane region" description="Helical" evidence="1">
    <location>
        <begin position="224"/>
        <end position="245"/>
    </location>
</feature>
<proteinExistence type="predicted"/>
<name>A0ABS3YMB9_9BACT</name>